<name>A0A563DW99_9MICO</name>
<organism evidence="1 2">
    <name type="scientific">Leekyejoonella antrihumi</name>
    <dbReference type="NCBI Taxonomy" id="1660198"/>
    <lineage>
        <taxon>Bacteria</taxon>
        <taxon>Bacillati</taxon>
        <taxon>Actinomycetota</taxon>
        <taxon>Actinomycetes</taxon>
        <taxon>Micrococcales</taxon>
        <taxon>Dermacoccaceae</taxon>
        <taxon>Leekyejoonella</taxon>
    </lineage>
</organism>
<dbReference type="AlphaFoldDB" id="A0A563DW99"/>
<reference evidence="1 2" key="1">
    <citation type="submission" date="2019-05" db="EMBL/GenBank/DDBJ databases">
        <authorList>
            <person name="Lee S.D."/>
        </authorList>
    </citation>
    <scope>NUCLEOTIDE SEQUENCE [LARGE SCALE GENOMIC DNA]</scope>
    <source>
        <strain evidence="1 2">C5-26</strain>
    </source>
</reference>
<accession>A0A563DW99</accession>
<evidence type="ECO:0000313" key="2">
    <source>
        <dbReference type="Proteomes" id="UP000320244"/>
    </source>
</evidence>
<evidence type="ECO:0000313" key="1">
    <source>
        <dbReference type="EMBL" id="TWP34558.1"/>
    </source>
</evidence>
<gene>
    <name evidence="1" type="ORF">FGL98_16820</name>
</gene>
<protein>
    <submittedName>
        <fullName evidence="1">Uncharacterized protein</fullName>
    </submittedName>
</protein>
<reference evidence="1 2" key="2">
    <citation type="submission" date="2019-08" db="EMBL/GenBank/DDBJ databases">
        <title>Jejuicoccus antrihumi gen. nov., sp. nov., a new member of the family Dermacoccaceae isolated from a cave.</title>
        <authorList>
            <person name="Schumann P."/>
            <person name="Kim I.S."/>
        </authorList>
    </citation>
    <scope>NUCLEOTIDE SEQUENCE [LARGE SCALE GENOMIC DNA]</scope>
    <source>
        <strain evidence="1 2">C5-26</strain>
    </source>
</reference>
<keyword evidence="2" id="KW-1185">Reference proteome</keyword>
<dbReference type="EMBL" id="VCQV01000026">
    <property type="protein sequence ID" value="TWP34558.1"/>
    <property type="molecule type" value="Genomic_DNA"/>
</dbReference>
<dbReference type="RefSeq" id="WP_146318583.1">
    <property type="nucleotide sequence ID" value="NZ_VCQV01000026.1"/>
</dbReference>
<dbReference type="Proteomes" id="UP000320244">
    <property type="component" value="Unassembled WGS sequence"/>
</dbReference>
<comment type="caution">
    <text evidence="1">The sequence shown here is derived from an EMBL/GenBank/DDBJ whole genome shotgun (WGS) entry which is preliminary data.</text>
</comment>
<proteinExistence type="predicted"/>
<sequence>MVTASVMTGPVVDDRQLLPDSGLGDLANVPVCRLSGSKSTDQPWASPTALICSGDRSVAARLSAR</sequence>